<dbReference type="PANTHER" id="PTHR16151:SF2">
    <property type="entry name" value="HAUS AUGMIN-LIKE COMPLEX SUBUNIT 6"/>
    <property type="match status" value="1"/>
</dbReference>
<keyword evidence="3" id="KW-1185">Reference proteome</keyword>
<name>A0A212C5J1_CEREH</name>
<dbReference type="InterPro" id="IPR026797">
    <property type="entry name" value="HAUS_6"/>
</dbReference>
<feature type="region of interest" description="Disordered" evidence="1">
    <location>
        <begin position="48"/>
        <end position="67"/>
    </location>
</feature>
<dbReference type="PANTHER" id="PTHR16151">
    <property type="entry name" value="HAUS AUGMIN-LIKE COMPLEX SUBUNIT 6"/>
    <property type="match status" value="1"/>
</dbReference>
<dbReference type="GO" id="GO:0070652">
    <property type="term" value="C:HAUS complex"/>
    <property type="evidence" value="ECO:0007669"/>
    <property type="project" value="InterPro"/>
</dbReference>
<dbReference type="GO" id="GO:0008017">
    <property type="term" value="F:microtubule binding"/>
    <property type="evidence" value="ECO:0007669"/>
    <property type="project" value="TreeGrafter"/>
</dbReference>
<dbReference type="GO" id="GO:0051225">
    <property type="term" value="P:spindle assembly"/>
    <property type="evidence" value="ECO:0007669"/>
    <property type="project" value="InterPro"/>
</dbReference>
<comment type="caution">
    <text evidence="2">The sequence shown here is derived from an EMBL/GenBank/DDBJ whole genome shotgun (WGS) entry which is preliminary data.</text>
</comment>
<proteinExistence type="predicted"/>
<dbReference type="AlphaFoldDB" id="A0A212C5J1"/>
<dbReference type="OrthoDB" id="5575722at2759"/>
<dbReference type="Proteomes" id="UP000242450">
    <property type="component" value="Chromosome 29"/>
</dbReference>
<evidence type="ECO:0008006" key="4">
    <source>
        <dbReference type="Google" id="ProtNLM"/>
    </source>
</evidence>
<evidence type="ECO:0000256" key="1">
    <source>
        <dbReference type="SAM" id="MobiDB-lite"/>
    </source>
</evidence>
<dbReference type="EMBL" id="MKHE01000029">
    <property type="protein sequence ID" value="OWK01248.1"/>
    <property type="molecule type" value="Genomic_DNA"/>
</dbReference>
<evidence type="ECO:0000313" key="3">
    <source>
        <dbReference type="Proteomes" id="UP000242450"/>
    </source>
</evidence>
<reference evidence="2 3" key="1">
    <citation type="journal article" date="2018" name="Mol. Genet. Genomics">
        <title>The red deer Cervus elaphus genome CerEla1.0: sequencing, annotating, genes, and chromosomes.</title>
        <authorList>
            <person name="Bana N.A."/>
            <person name="Nyiri A."/>
            <person name="Nagy J."/>
            <person name="Frank K."/>
            <person name="Nagy T."/>
            <person name="Steger V."/>
            <person name="Schiller M."/>
            <person name="Lakatos P."/>
            <person name="Sugar L."/>
            <person name="Horn P."/>
            <person name="Barta E."/>
            <person name="Orosz L."/>
        </authorList>
    </citation>
    <scope>NUCLEOTIDE SEQUENCE [LARGE SCALE GENOMIC DNA]</scope>
    <source>
        <strain evidence="2">Hungarian</strain>
    </source>
</reference>
<dbReference type="GO" id="GO:1990498">
    <property type="term" value="C:mitotic spindle microtubule"/>
    <property type="evidence" value="ECO:0007669"/>
    <property type="project" value="TreeGrafter"/>
</dbReference>
<sequence>MPVSPLGGDIVTLLAKDTKLITLREKNETVLKKTPEFKVEYSSSSNIAKNTDSSACGRSLPAKKSNPFQKEQDHLVEEVARAVLSNSPQLSEGKEVKLEELVDSLISNPFITRSQIPRTPENLISEIRSSWRKAVETEDNRSTEPIQVDTEHREELPESLPVVHNQKEFSMASFLSAATVSDSSHSHLPDEKVVSGCLECVPQKPVVTTCIGEQTTQDPSDLLNKDIICIQDLDCTTLQNKLLETRQIETFSPAVGNRRNVLGSSEEDNIKILDQSKASYEDFSMHNSMLWSCFQVSSGISSSFKDGDFGILHETLPEVGRISLISPSSTEATFELEPNSPIHSGIFTEDVVGERKTTPESDFNLQATCSGYEALKNSPSKHREEIYLSNPEILERHEPELNLTPQNMQTDDMLNFLGIHDLHIDYTKPSSRMSLGERKRSLSPLIKFSPVEQRLKTTIPCNLGELLPNLTEEEILNKSLDAKVSPSDSTR</sequence>
<protein>
    <recommendedName>
        <fullName evidence="4">HAUS6</fullName>
    </recommendedName>
</protein>
<gene>
    <name evidence="2" type="ORF">Celaphus_00018268</name>
</gene>
<evidence type="ECO:0000313" key="2">
    <source>
        <dbReference type="EMBL" id="OWK01248.1"/>
    </source>
</evidence>
<organism evidence="2 3">
    <name type="scientific">Cervus elaphus hippelaphus</name>
    <name type="common">European red deer</name>
    <dbReference type="NCBI Taxonomy" id="46360"/>
    <lineage>
        <taxon>Eukaryota</taxon>
        <taxon>Metazoa</taxon>
        <taxon>Chordata</taxon>
        <taxon>Craniata</taxon>
        <taxon>Vertebrata</taxon>
        <taxon>Euteleostomi</taxon>
        <taxon>Mammalia</taxon>
        <taxon>Eutheria</taxon>
        <taxon>Laurasiatheria</taxon>
        <taxon>Artiodactyla</taxon>
        <taxon>Ruminantia</taxon>
        <taxon>Pecora</taxon>
        <taxon>Cervidae</taxon>
        <taxon>Cervinae</taxon>
        <taxon>Cervus</taxon>
    </lineage>
</organism>
<feature type="region of interest" description="Disordered" evidence="1">
    <location>
        <begin position="135"/>
        <end position="154"/>
    </location>
</feature>
<accession>A0A212C5J1</accession>